<dbReference type="RefSeq" id="WP_251873848.1">
    <property type="nucleotide sequence ID" value="NZ_CP098755.1"/>
</dbReference>
<organism evidence="1 2">
    <name type="scientific">Brevibacillus ruminantium</name>
    <dbReference type="NCBI Taxonomy" id="2950604"/>
    <lineage>
        <taxon>Bacteria</taxon>
        <taxon>Bacillati</taxon>
        <taxon>Bacillota</taxon>
        <taxon>Bacilli</taxon>
        <taxon>Bacillales</taxon>
        <taxon>Paenibacillaceae</taxon>
        <taxon>Brevibacillus</taxon>
    </lineage>
</organism>
<accession>A0ABY4WHW5</accession>
<proteinExistence type="predicted"/>
<dbReference type="EMBL" id="CP098755">
    <property type="protein sequence ID" value="USG66741.1"/>
    <property type="molecule type" value="Genomic_DNA"/>
</dbReference>
<reference evidence="1" key="1">
    <citation type="submission" date="2022-06" db="EMBL/GenBank/DDBJ databases">
        <title>Genome sequencing of Brevibacillus sp. BB3-R1.</title>
        <authorList>
            <person name="Heo J."/>
            <person name="Lee D."/>
            <person name="Won M."/>
            <person name="Han B.-H."/>
            <person name="Hong S.-B."/>
            <person name="Kwon S.-W."/>
        </authorList>
    </citation>
    <scope>NUCLEOTIDE SEQUENCE</scope>
    <source>
        <strain evidence="1">BB3-R1</strain>
    </source>
</reference>
<keyword evidence="2" id="KW-1185">Reference proteome</keyword>
<protein>
    <submittedName>
        <fullName evidence="1">Uncharacterized protein</fullName>
    </submittedName>
</protein>
<gene>
    <name evidence="1" type="ORF">NDK47_05435</name>
</gene>
<name>A0ABY4WHW5_9BACL</name>
<sequence length="157" mass="18025">MNNETSIQTLPEPIKESKSYKSFAEYSTEITGQHMKNSVLEISRDGNSANLNIEIWLSTELREKMLNTESPIYYTFGDVIGSDKIGNLLIESPPVIQFKSSMIEETYILSQEIKFKKELSSEEEKELLSPENYQLQFLNEEKFPVYVIIGLDLSTIN</sequence>
<dbReference type="Proteomes" id="UP001056500">
    <property type="component" value="Chromosome"/>
</dbReference>
<evidence type="ECO:0000313" key="2">
    <source>
        <dbReference type="Proteomes" id="UP001056500"/>
    </source>
</evidence>
<evidence type="ECO:0000313" key="1">
    <source>
        <dbReference type="EMBL" id="USG66741.1"/>
    </source>
</evidence>